<dbReference type="InterPro" id="IPR027434">
    <property type="entry name" value="Homing_endonucl"/>
</dbReference>
<dbReference type="GO" id="GO:0004519">
    <property type="term" value="F:endonuclease activity"/>
    <property type="evidence" value="ECO:0007669"/>
    <property type="project" value="InterPro"/>
</dbReference>
<dbReference type="RefSeq" id="WP_249293652.1">
    <property type="nucleotide sequence ID" value="NZ_JACRSV010000001.1"/>
</dbReference>
<reference evidence="6" key="1">
    <citation type="submission" date="2020-08" db="EMBL/GenBank/DDBJ databases">
        <title>Genome public.</title>
        <authorList>
            <person name="Liu C."/>
            <person name="Sun Q."/>
        </authorList>
    </citation>
    <scope>NUCLEOTIDE SEQUENCE</scope>
    <source>
        <strain evidence="6">NSJ-33</strain>
    </source>
</reference>
<accession>A0A926E3A3</accession>
<dbReference type="InterPro" id="IPR003802">
    <property type="entry name" value="Sporulation_regulator_WhiA"/>
</dbReference>
<dbReference type="InterPro" id="IPR039518">
    <property type="entry name" value="WhiA_LAGLIDADG_dom"/>
</dbReference>
<keyword evidence="7" id="KW-1185">Reference proteome</keyword>
<comment type="caution">
    <text evidence="6">The sequence shown here is derived from an EMBL/GenBank/DDBJ whole genome shotgun (WGS) entry which is preliminary data.</text>
</comment>
<evidence type="ECO:0000313" key="6">
    <source>
        <dbReference type="EMBL" id="MBC8558768.1"/>
    </source>
</evidence>
<dbReference type="InterPro" id="IPR023054">
    <property type="entry name" value="Sporulation_regulator_WhiA_C"/>
</dbReference>
<comment type="similarity">
    <text evidence="4">Belongs to the WhiA family.</text>
</comment>
<proteinExistence type="inferred from homology"/>
<name>A0A926E3A3_9FIRM</name>
<protein>
    <recommendedName>
        <fullName evidence="4">Probable cell division protein WhiA</fullName>
    </recommendedName>
</protein>
<keyword evidence="2 4" id="KW-0238">DNA-binding</keyword>
<dbReference type="InterPro" id="IPR004042">
    <property type="entry name" value="Intein_endonuc_central"/>
</dbReference>
<dbReference type="Pfam" id="PF02650">
    <property type="entry name" value="HTH_WhiA"/>
    <property type="match status" value="1"/>
</dbReference>
<comment type="function">
    <text evidence="4">Involved in cell division and chromosome segregation.</text>
</comment>
<organism evidence="6 7">
    <name type="scientific">Fumia xinanensis</name>
    <dbReference type="NCBI Taxonomy" id="2763659"/>
    <lineage>
        <taxon>Bacteria</taxon>
        <taxon>Bacillati</taxon>
        <taxon>Bacillota</taxon>
        <taxon>Clostridia</taxon>
        <taxon>Eubacteriales</taxon>
        <taxon>Oscillospiraceae</taxon>
        <taxon>Fumia</taxon>
    </lineage>
</organism>
<dbReference type="HAMAP" id="MF_01420">
    <property type="entry name" value="HTH_type_WhiA"/>
    <property type="match status" value="1"/>
</dbReference>
<dbReference type="GO" id="GO:0051301">
    <property type="term" value="P:cell division"/>
    <property type="evidence" value="ECO:0007669"/>
    <property type="project" value="UniProtKB-UniRule"/>
</dbReference>
<dbReference type="NCBIfam" id="TIGR00647">
    <property type="entry name" value="DNA_bind_WhiA"/>
    <property type="match status" value="1"/>
</dbReference>
<dbReference type="Proteomes" id="UP000610760">
    <property type="component" value="Unassembled WGS sequence"/>
</dbReference>
<feature type="domain" description="DOD-type homing endonuclease" evidence="5">
    <location>
        <begin position="117"/>
        <end position="162"/>
    </location>
</feature>
<dbReference type="GO" id="GO:0003677">
    <property type="term" value="F:DNA binding"/>
    <property type="evidence" value="ECO:0007669"/>
    <property type="project" value="UniProtKB-UniRule"/>
</dbReference>
<dbReference type="Gene3D" id="3.10.28.10">
    <property type="entry name" value="Homing endonucleases"/>
    <property type="match status" value="1"/>
</dbReference>
<dbReference type="PANTHER" id="PTHR37307:SF1">
    <property type="entry name" value="CELL DIVISION PROTEIN WHIA-RELATED"/>
    <property type="match status" value="1"/>
</dbReference>
<keyword evidence="1 4" id="KW-0132">Cell division</keyword>
<dbReference type="PANTHER" id="PTHR37307">
    <property type="entry name" value="CELL DIVISION PROTEIN WHIA-RELATED"/>
    <property type="match status" value="1"/>
</dbReference>
<evidence type="ECO:0000256" key="4">
    <source>
        <dbReference type="HAMAP-Rule" id="MF_01420"/>
    </source>
</evidence>
<evidence type="ECO:0000256" key="3">
    <source>
        <dbReference type="ARBA" id="ARBA00023306"/>
    </source>
</evidence>
<dbReference type="PROSITE" id="PS50819">
    <property type="entry name" value="INTEIN_ENDONUCLEASE"/>
    <property type="match status" value="1"/>
</dbReference>
<dbReference type="GO" id="GO:0043937">
    <property type="term" value="P:regulation of sporulation"/>
    <property type="evidence" value="ECO:0007669"/>
    <property type="project" value="InterPro"/>
</dbReference>
<keyword evidence="3 4" id="KW-0131">Cell cycle</keyword>
<dbReference type="Pfam" id="PF14527">
    <property type="entry name" value="LAGLIDADG_WhiA"/>
    <property type="match status" value="1"/>
</dbReference>
<evidence type="ECO:0000313" key="7">
    <source>
        <dbReference type="Proteomes" id="UP000610760"/>
    </source>
</evidence>
<evidence type="ECO:0000259" key="5">
    <source>
        <dbReference type="PROSITE" id="PS50819"/>
    </source>
</evidence>
<dbReference type="SUPFAM" id="SSF55608">
    <property type="entry name" value="Homing endonucleases"/>
    <property type="match status" value="1"/>
</dbReference>
<dbReference type="EMBL" id="JACRSV010000001">
    <property type="protein sequence ID" value="MBC8558768.1"/>
    <property type="molecule type" value="Genomic_DNA"/>
</dbReference>
<evidence type="ECO:0000256" key="2">
    <source>
        <dbReference type="ARBA" id="ARBA00023125"/>
    </source>
</evidence>
<dbReference type="AlphaFoldDB" id="A0A926E3A3"/>
<gene>
    <name evidence="4 6" type="primary">whiA</name>
    <name evidence="6" type="ORF">H8710_01660</name>
</gene>
<evidence type="ECO:0000256" key="1">
    <source>
        <dbReference type="ARBA" id="ARBA00022618"/>
    </source>
</evidence>
<sequence length="304" mass="34766">MSFCQDVKKELCKLEEKKEQCEKARLYGMLSFSRSFPEEAQVFATENKFVAEHFAQSLAGMMGTFVTIHSDPRRLKENVPMYAVLIEDPHQREFLCEYFSISSTALNPEFTESPRCLAAFLRGLFLLSGSVTNPEKEYHLELVAPNRMLAEEVFLLAQGMGIRFKMTKRKHSEILYLKESEQIEDFLTLIGSSKFALQLMDIKVMKDVRNKVNRVTNCETANLDKTVSASSAQVQDIRYIEAHAGLSYLDDDLRELAELRLENPELSLRELSELLTTPLSRSGVNHRLKRISVAADKLRQKADK</sequence>